<reference evidence="1 2" key="1">
    <citation type="submission" date="2019-05" db="EMBL/GenBank/DDBJ databases">
        <title>Another draft genome of Portunus trituberculatus and its Hox gene families provides insights of decapod evolution.</title>
        <authorList>
            <person name="Jeong J.-H."/>
            <person name="Song I."/>
            <person name="Kim S."/>
            <person name="Choi T."/>
            <person name="Kim D."/>
            <person name="Ryu S."/>
            <person name="Kim W."/>
        </authorList>
    </citation>
    <scope>NUCLEOTIDE SEQUENCE [LARGE SCALE GENOMIC DNA]</scope>
    <source>
        <tissue evidence="1">Muscle</tissue>
    </source>
</reference>
<evidence type="ECO:0000313" key="2">
    <source>
        <dbReference type="Proteomes" id="UP000324222"/>
    </source>
</evidence>
<organism evidence="1 2">
    <name type="scientific">Portunus trituberculatus</name>
    <name type="common">Swimming crab</name>
    <name type="synonym">Neptunus trituberculatus</name>
    <dbReference type="NCBI Taxonomy" id="210409"/>
    <lineage>
        <taxon>Eukaryota</taxon>
        <taxon>Metazoa</taxon>
        <taxon>Ecdysozoa</taxon>
        <taxon>Arthropoda</taxon>
        <taxon>Crustacea</taxon>
        <taxon>Multicrustacea</taxon>
        <taxon>Malacostraca</taxon>
        <taxon>Eumalacostraca</taxon>
        <taxon>Eucarida</taxon>
        <taxon>Decapoda</taxon>
        <taxon>Pleocyemata</taxon>
        <taxon>Brachyura</taxon>
        <taxon>Eubrachyura</taxon>
        <taxon>Portunoidea</taxon>
        <taxon>Portunidae</taxon>
        <taxon>Portuninae</taxon>
        <taxon>Portunus</taxon>
    </lineage>
</organism>
<dbReference type="Proteomes" id="UP000324222">
    <property type="component" value="Unassembled WGS sequence"/>
</dbReference>
<evidence type="ECO:0000313" key="1">
    <source>
        <dbReference type="EMBL" id="MPC65750.1"/>
    </source>
</evidence>
<name>A0A5B7H0R3_PORTR</name>
<gene>
    <name evidence="1" type="ORF">E2C01_059886</name>
</gene>
<protein>
    <submittedName>
        <fullName evidence="1">Uncharacterized protein</fullName>
    </submittedName>
</protein>
<proteinExistence type="predicted"/>
<accession>A0A5B7H0R3</accession>
<comment type="caution">
    <text evidence="1">The sequence shown here is derived from an EMBL/GenBank/DDBJ whole genome shotgun (WGS) entry which is preliminary data.</text>
</comment>
<sequence>MPDCEKVERLKMNGAVVTVLRGISKNRENRENEQNSSRSLCKQSLGCLVLRRQNPNSVAPWNWKGCLAVFSLPSIIDRKLNLKRDY</sequence>
<dbReference type="EMBL" id="VSRR010023769">
    <property type="protein sequence ID" value="MPC65750.1"/>
    <property type="molecule type" value="Genomic_DNA"/>
</dbReference>
<dbReference type="AlphaFoldDB" id="A0A5B7H0R3"/>
<keyword evidence="2" id="KW-1185">Reference proteome</keyword>